<dbReference type="PATRIC" id="fig|1056511.3.peg.1395"/>
<feature type="chain" id="PRO_5003993227" description="Lipoprotein" evidence="1">
    <location>
        <begin position="21"/>
        <end position="316"/>
    </location>
</feature>
<keyword evidence="1" id="KW-0732">Signal</keyword>
<sequence length="316" mass="33964">MKTKTGLKAISALIMTSALVACGGGSDGGSGVTNNAFTAESVTSKYTGNTKLANLNRDNAADFANSAYSITSEFADKDDLFSNQLSIPNLIGSLDQIPSMSQNCDLGSLNIENSLTNGLGSLSITFNNCQTQTSNNTQKINGKMQLNIDSLDAYGAPYTYSSTFSNYSLNLNDNSNSANFSAFIHGENKVVKENEGRKSITNLVNSMASSQNASDNENVMVQSFTVIEKTNSINQKEYSMSGEFYDATQGKVNVSTVKPLIFSSPNLLESGSFVLTGNNNSKVKVEIDNYVTSLHVDADGDDSYEYTAPYFRLESE</sequence>
<evidence type="ECO:0000313" key="3">
    <source>
        <dbReference type="Proteomes" id="UP000011134"/>
    </source>
</evidence>
<gene>
    <name evidence="2" type="ORF">C942_04566</name>
</gene>
<organism evidence="2 3">
    <name type="scientific">Photobacterium marinum</name>
    <dbReference type="NCBI Taxonomy" id="1056511"/>
    <lineage>
        <taxon>Bacteria</taxon>
        <taxon>Pseudomonadati</taxon>
        <taxon>Pseudomonadota</taxon>
        <taxon>Gammaproteobacteria</taxon>
        <taxon>Vibrionales</taxon>
        <taxon>Vibrionaceae</taxon>
        <taxon>Photobacterium</taxon>
    </lineage>
</organism>
<feature type="signal peptide" evidence="1">
    <location>
        <begin position="1"/>
        <end position="20"/>
    </location>
</feature>
<evidence type="ECO:0008006" key="4">
    <source>
        <dbReference type="Google" id="ProtNLM"/>
    </source>
</evidence>
<dbReference type="PROSITE" id="PS51257">
    <property type="entry name" value="PROKAR_LIPOPROTEIN"/>
    <property type="match status" value="1"/>
</dbReference>
<reference evidence="2 3" key="1">
    <citation type="submission" date="2012-12" db="EMBL/GenBank/DDBJ databases">
        <title>Genome Assembly of Photobacterium sp. AK15.</title>
        <authorList>
            <person name="Khatri I."/>
            <person name="Vaidya B."/>
            <person name="Srinivas T.N.R."/>
            <person name="Subramanian S."/>
            <person name="Pinnaka A."/>
        </authorList>
    </citation>
    <scope>NUCLEOTIDE SEQUENCE [LARGE SCALE GENOMIC DNA]</scope>
    <source>
        <strain evidence="2 3">AK15</strain>
    </source>
</reference>
<name>L8JHE8_9GAMM</name>
<protein>
    <recommendedName>
        <fullName evidence="4">Lipoprotein</fullName>
    </recommendedName>
</protein>
<dbReference type="EMBL" id="AMZO01000006">
    <property type="protein sequence ID" value="ELR66867.1"/>
    <property type="molecule type" value="Genomic_DNA"/>
</dbReference>
<evidence type="ECO:0000313" key="2">
    <source>
        <dbReference type="EMBL" id="ELR66867.1"/>
    </source>
</evidence>
<evidence type="ECO:0000256" key="1">
    <source>
        <dbReference type="SAM" id="SignalP"/>
    </source>
</evidence>
<comment type="caution">
    <text evidence="2">The sequence shown here is derived from an EMBL/GenBank/DDBJ whole genome shotgun (WGS) entry which is preliminary data.</text>
</comment>
<dbReference type="AlphaFoldDB" id="L8JHE8"/>
<accession>L8JHE8</accession>
<proteinExistence type="predicted"/>
<dbReference type="Proteomes" id="UP000011134">
    <property type="component" value="Unassembled WGS sequence"/>
</dbReference>
<dbReference type="RefSeq" id="WP_007463914.1">
    <property type="nucleotide sequence ID" value="NZ_AMZO01000006.1"/>
</dbReference>
<keyword evidence="3" id="KW-1185">Reference proteome</keyword>